<dbReference type="PANTHER" id="PTHR11782">
    <property type="entry name" value="ADENOSINE/GUANOSINE DIPHOSPHATASE"/>
    <property type="match status" value="1"/>
</dbReference>
<keyword evidence="4" id="KW-1185">Reference proteome</keyword>
<dbReference type="Gene3D" id="3.30.420.150">
    <property type="entry name" value="Exopolyphosphatase. Domain 2"/>
    <property type="match status" value="1"/>
</dbReference>
<evidence type="ECO:0000313" key="4">
    <source>
        <dbReference type="Proteomes" id="UP001241603"/>
    </source>
</evidence>
<dbReference type="Gene3D" id="3.30.420.40">
    <property type="match status" value="1"/>
</dbReference>
<keyword evidence="1" id="KW-0378">Hydrolase</keyword>
<dbReference type="EMBL" id="JAUSVO010000002">
    <property type="protein sequence ID" value="MDQ0436985.1"/>
    <property type="molecule type" value="Genomic_DNA"/>
</dbReference>
<proteinExistence type="predicted"/>
<dbReference type="Proteomes" id="UP001241603">
    <property type="component" value="Unassembled WGS sequence"/>
</dbReference>
<dbReference type="Pfam" id="PF01150">
    <property type="entry name" value="GDA1_CD39"/>
    <property type="match status" value="1"/>
</dbReference>
<feature type="chain" id="PRO_5045330680" evidence="2">
    <location>
        <begin position="21"/>
        <end position="437"/>
    </location>
</feature>
<dbReference type="RefSeq" id="WP_266347926.1">
    <property type="nucleotide sequence ID" value="NZ_JAPKNG010000002.1"/>
</dbReference>
<reference evidence="3 4" key="1">
    <citation type="submission" date="2023-07" db="EMBL/GenBank/DDBJ databases">
        <title>Genomic Encyclopedia of Type Strains, Phase IV (KMG-IV): sequencing the most valuable type-strain genomes for metagenomic binning, comparative biology and taxonomic classification.</title>
        <authorList>
            <person name="Goeker M."/>
        </authorList>
    </citation>
    <scope>NUCLEOTIDE SEQUENCE [LARGE SCALE GENOMIC DNA]</scope>
    <source>
        <strain evidence="3 4">B6-8</strain>
    </source>
</reference>
<dbReference type="CDD" id="cd24003">
    <property type="entry name" value="ASKHA_NBD_GDA1_CD39_NTPase"/>
    <property type="match status" value="1"/>
</dbReference>
<evidence type="ECO:0000256" key="1">
    <source>
        <dbReference type="ARBA" id="ARBA00022801"/>
    </source>
</evidence>
<evidence type="ECO:0000313" key="3">
    <source>
        <dbReference type="EMBL" id="MDQ0436985.1"/>
    </source>
</evidence>
<organism evidence="3 4">
    <name type="scientific">Kaistia dalseonensis</name>
    <dbReference type="NCBI Taxonomy" id="410840"/>
    <lineage>
        <taxon>Bacteria</taxon>
        <taxon>Pseudomonadati</taxon>
        <taxon>Pseudomonadota</taxon>
        <taxon>Alphaproteobacteria</taxon>
        <taxon>Hyphomicrobiales</taxon>
        <taxon>Kaistiaceae</taxon>
        <taxon>Kaistia</taxon>
    </lineage>
</organism>
<dbReference type="InterPro" id="IPR000407">
    <property type="entry name" value="GDA1_CD39_NTPase"/>
</dbReference>
<gene>
    <name evidence="3" type="ORF">QO014_001370</name>
</gene>
<accession>A0ABU0H3V1</accession>
<keyword evidence="2" id="KW-0732">Signal</keyword>
<sequence>MRLEAKFPLAAILSVAAMLAAGPVGLSPAAAASATVYTAVIDAGSSGTRISLYEITPGPYPVIKEIAKHKGVAGDEGIDDFLDHVGGPKKDLGPDAVGEALIGPLLDAVAPTLKARGVQDRDVVIDLLATAGMRSALKPIGTHDQSDVDAFYDGIRHFITQKGFAAGEIRTTDGSAEEGLWTWIDLNDRYRDAFRTDKAPVGIVEVGGSSMQVSYPTTATPDPARNVYAVTINGKTFSVFDRTYIGLGIDDARRTMRQQDPPANGGAHCFPTGMQPTDDSGDLIGGKLVRITGPAIFDATQCRASYSALIEKRLAELGDPVVANSTSPFYGIAAVRYAYEQIGATPQLPDPSSLADAVAAKCVPANAVGNFRISQKFEQRACASAAYIDALLYGPSGLFRQNPERFKTTIADQIVVDGKAAGSISRTKGYLLQKYAR</sequence>
<feature type="signal peptide" evidence="2">
    <location>
        <begin position="1"/>
        <end position="20"/>
    </location>
</feature>
<name>A0ABU0H3V1_9HYPH</name>
<comment type="caution">
    <text evidence="3">The sequence shown here is derived from an EMBL/GenBank/DDBJ whole genome shotgun (WGS) entry which is preliminary data.</text>
</comment>
<protein>
    <submittedName>
        <fullName evidence="3">Uncharacterized protein</fullName>
    </submittedName>
</protein>
<evidence type="ECO:0000256" key="2">
    <source>
        <dbReference type="SAM" id="SignalP"/>
    </source>
</evidence>